<evidence type="ECO:0000256" key="3">
    <source>
        <dbReference type="ARBA" id="ARBA00022934"/>
    </source>
</evidence>
<evidence type="ECO:0000259" key="9">
    <source>
        <dbReference type="SMART" id="SM01416"/>
    </source>
</evidence>
<evidence type="ECO:0000313" key="11">
    <source>
        <dbReference type="Proteomes" id="UP000001075"/>
    </source>
</evidence>
<dbReference type="SMART" id="SM01416">
    <property type="entry name" value="Ribosomal_L19e"/>
    <property type="match status" value="1"/>
</dbReference>
<dbReference type="Proteomes" id="UP000001075">
    <property type="component" value="Unassembled WGS sequence"/>
</dbReference>
<dbReference type="InterPro" id="IPR000196">
    <property type="entry name" value="Ribosomal_eL19_dom"/>
</dbReference>
<dbReference type="PANTHER" id="PTHR10722">
    <property type="entry name" value="60S RIBOSOMAL PROTEIN L19"/>
    <property type="match status" value="1"/>
</dbReference>
<dbReference type="Pfam" id="PF01280">
    <property type="entry name" value="Ribosomal_L19e"/>
    <property type="match status" value="1"/>
</dbReference>
<organism evidence="10 11">
    <name type="scientific">Cricetulus griseus</name>
    <name type="common">Chinese hamster</name>
    <name type="synonym">Cricetulus barabensis griseus</name>
    <dbReference type="NCBI Taxonomy" id="10029"/>
    <lineage>
        <taxon>Eukaryota</taxon>
        <taxon>Metazoa</taxon>
        <taxon>Chordata</taxon>
        <taxon>Craniata</taxon>
        <taxon>Vertebrata</taxon>
        <taxon>Euteleostomi</taxon>
        <taxon>Mammalia</taxon>
        <taxon>Eutheria</taxon>
        <taxon>Euarchontoglires</taxon>
        <taxon>Glires</taxon>
        <taxon>Rodentia</taxon>
        <taxon>Myomorpha</taxon>
        <taxon>Muroidea</taxon>
        <taxon>Cricetidae</taxon>
        <taxon>Cricetinae</taxon>
        <taxon>Cricetulus</taxon>
    </lineage>
</organism>
<dbReference type="GO" id="GO:0003735">
    <property type="term" value="F:structural constituent of ribosome"/>
    <property type="evidence" value="ECO:0007669"/>
    <property type="project" value="InterPro"/>
</dbReference>
<dbReference type="STRING" id="10029.G3IPQ2"/>
<reference evidence="11" key="1">
    <citation type="journal article" date="2011" name="Nat. Biotechnol.">
        <title>The genomic sequence of the Chinese hamster ovary (CHO)-K1 cell line.</title>
        <authorList>
            <person name="Xu X."/>
            <person name="Nagarajan H."/>
            <person name="Lewis N.E."/>
            <person name="Pan S."/>
            <person name="Cai Z."/>
            <person name="Liu X."/>
            <person name="Chen W."/>
            <person name="Xie M."/>
            <person name="Wang W."/>
            <person name="Hammond S."/>
            <person name="Andersen M.R."/>
            <person name="Neff N."/>
            <person name="Passarelli B."/>
            <person name="Koh W."/>
            <person name="Fan H.C."/>
            <person name="Wang J."/>
            <person name="Gui Y."/>
            <person name="Lee K.H."/>
            <person name="Betenbaugh M.J."/>
            <person name="Quake S.R."/>
            <person name="Famili I."/>
            <person name="Palsson B.O."/>
            <person name="Wang J."/>
        </authorList>
    </citation>
    <scope>NUCLEOTIDE SEQUENCE [LARGE SCALE GENOMIC DNA]</scope>
    <source>
        <strain evidence="11">CHO K1 cell line</strain>
    </source>
</reference>
<keyword evidence="4 10" id="KW-0689">Ribosomal protein</keyword>
<name>G3IPQ2_CRIGR</name>
<protein>
    <recommendedName>
        <fullName evidence="7">Large ribosomal subunit protein eL19</fullName>
    </recommendedName>
    <alternativeName>
        <fullName evidence="8">60S ribosomal protein L19</fullName>
    </alternativeName>
</protein>
<keyword evidence="3" id="KW-0164">Citrullination</keyword>
<dbReference type="InterPro" id="IPR039547">
    <property type="entry name" value="Ribosomal_eL19"/>
</dbReference>
<evidence type="ECO:0000256" key="7">
    <source>
        <dbReference type="ARBA" id="ARBA00035217"/>
    </source>
</evidence>
<dbReference type="InterPro" id="IPR057259">
    <property type="entry name" value="Ribosomal_L19e"/>
</dbReference>
<dbReference type="InterPro" id="IPR015972">
    <property type="entry name" value="Ribosomal_eL19_dom1"/>
</dbReference>
<comment type="subunit">
    <text evidence="2">Component of the large ribosomal subunit.</text>
</comment>
<dbReference type="Gene3D" id="1.10.1650.10">
    <property type="match status" value="1"/>
</dbReference>
<dbReference type="GO" id="GO:0006412">
    <property type="term" value="P:translation"/>
    <property type="evidence" value="ECO:0007669"/>
    <property type="project" value="InterPro"/>
</dbReference>
<dbReference type="EMBL" id="JH013562">
    <property type="protein sequence ID" value="EGV91367.1"/>
    <property type="molecule type" value="Genomic_DNA"/>
</dbReference>
<evidence type="ECO:0000256" key="5">
    <source>
        <dbReference type="ARBA" id="ARBA00023274"/>
    </source>
</evidence>
<dbReference type="InterPro" id="IPR035970">
    <property type="entry name" value="60S_ribosomal_eL19_sf"/>
</dbReference>
<evidence type="ECO:0000256" key="8">
    <source>
        <dbReference type="ARBA" id="ARBA00035324"/>
    </source>
</evidence>
<gene>
    <name evidence="10" type="ORF">I79_025971</name>
</gene>
<dbReference type="GO" id="GO:0022625">
    <property type="term" value="C:cytosolic large ribosomal subunit"/>
    <property type="evidence" value="ECO:0007669"/>
    <property type="project" value="InterPro"/>
</dbReference>
<dbReference type="AlphaFoldDB" id="G3IPQ2"/>
<evidence type="ECO:0000256" key="1">
    <source>
        <dbReference type="ARBA" id="ARBA00011082"/>
    </source>
</evidence>
<keyword evidence="5" id="KW-0687">Ribonucleoprotein</keyword>
<dbReference type="FunFam" id="1.10.1650.10:FF:000001">
    <property type="entry name" value="Ribosomal protein L19"/>
    <property type="match status" value="1"/>
</dbReference>
<dbReference type="GO" id="GO:0003723">
    <property type="term" value="F:RNA binding"/>
    <property type="evidence" value="ECO:0007669"/>
    <property type="project" value="InterPro"/>
</dbReference>
<proteinExistence type="inferred from homology"/>
<comment type="similarity">
    <text evidence="1">Belongs to the eukaryotic ribosomal protein eL19 family.</text>
</comment>
<comment type="function">
    <text evidence="6">Component of the large ribosomal subunit. The ribosome is a large ribonucleoprotein complex responsible for the synthesis of proteins in the cell.</text>
</comment>
<evidence type="ECO:0000256" key="2">
    <source>
        <dbReference type="ARBA" id="ARBA00011133"/>
    </source>
</evidence>
<dbReference type="InParanoid" id="G3IPQ2"/>
<feature type="domain" description="Large ribosomal subunit protein eL19" evidence="9">
    <location>
        <begin position="3"/>
        <end position="110"/>
    </location>
</feature>
<evidence type="ECO:0000256" key="6">
    <source>
        <dbReference type="ARBA" id="ARBA00034092"/>
    </source>
</evidence>
<evidence type="ECO:0000313" key="10">
    <source>
        <dbReference type="EMBL" id="EGV91367.1"/>
    </source>
</evidence>
<sequence>MSMLRVQKRLASSVLRFGKKKVSLDPNETNEMANANSHQQIRKMIKDGLIIQKPVTVHSRPDAGKTLCSTEGQAYEHREAEGHCQCKNSREGDLGTKDADPELTSQEIPGIQED</sequence>
<dbReference type="SUPFAM" id="SSF48140">
    <property type="entry name" value="Ribosomal protein L19 (L19e)"/>
    <property type="match status" value="1"/>
</dbReference>
<accession>G3IPQ2</accession>
<evidence type="ECO:0000256" key="4">
    <source>
        <dbReference type="ARBA" id="ARBA00022980"/>
    </source>
</evidence>